<evidence type="ECO:0000256" key="1">
    <source>
        <dbReference type="SAM" id="SignalP"/>
    </source>
</evidence>
<dbReference type="OrthoDB" id="300457at2759"/>
<protein>
    <recommendedName>
        <fullName evidence="4">Cystatin domain-containing protein</fullName>
    </recommendedName>
</protein>
<gene>
    <name evidence="2" type="ORF">PSON_ATCC_30995.1.T1250044</name>
</gene>
<evidence type="ECO:0008006" key="4">
    <source>
        <dbReference type="Google" id="ProtNLM"/>
    </source>
</evidence>
<feature type="chain" id="PRO_5035779412" description="Cystatin domain-containing protein" evidence="1">
    <location>
        <begin position="21"/>
        <end position="128"/>
    </location>
</feature>
<accession>A0A8S1QX97</accession>
<dbReference type="EMBL" id="CAJJDN010000125">
    <property type="protein sequence ID" value="CAD8120228.1"/>
    <property type="molecule type" value="Genomic_DNA"/>
</dbReference>
<evidence type="ECO:0000313" key="2">
    <source>
        <dbReference type="EMBL" id="CAD8120228.1"/>
    </source>
</evidence>
<proteinExistence type="predicted"/>
<keyword evidence="1" id="KW-0732">Signal</keyword>
<comment type="caution">
    <text evidence="2">The sequence shown here is derived from an EMBL/GenBank/DDBJ whole genome shotgun (WGS) entry which is preliminary data.</text>
</comment>
<name>A0A8S1QX97_9CILI</name>
<evidence type="ECO:0000313" key="3">
    <source>
        <dbReference type="Proteomes" id="UP000692954"/>
    </source>
</evidence>
<dbReference type="Proteomes" id="UP000692954">
    <property type="component" value="Unassembled WGS sequence"/>
</dbReference>
<keyword evidence="3" id="KW-1185">Reference proteome</keyword>
<sequence length="128" mass="14795">MIKLLVVILILSLHVSLNESLSIPSLNHQVQMNQKPKKKPAIEWRNTSEFENNPTYDKVLELAKKNYQAECQMNKSITFSKVLQVAKQIQQGMLWSLQVEFSDKSIKIIQIFEDLDGVLEFDSCKDNK</sequence>
<organism evidence="2 3">
    <name type="scientific">Paramecium sonneborni</name>
    <dbReference type="NCBI Taxonomy" id="65129"/>
    <lineage>
        <taxon>Eukaryota</taxon>
        <taxon>Sar</taxon>
        <taxon>Alveolata</taxon>
        <taxon>Ciliophora</taxon>
        <taxon>Intramacronucleata</taxon>
        <taxon>Oligohymenophorea</taxon>
        <taxon>Peniculida</taxon>
        <taxon>Parameciidae</taxon>
        <taxon>Paramecium</taxon>
    </lineage>
</organism>
<feature type="signal peptide" evidence="1">
    <location>
        <begin position="1"/>
        <end position="20"/>
    </location>
</feature>
<reference evidence="2" key="1">
    <citation type="submission" date="2021-01" db="EMBL/GenBank/DDBJ databases">
        <authorList>
            <consortium name="Genoscope - CEA"/>
            <person name="William W."/>
        </authorList>
    </citation>
    <scope>NUCLEOTIDE SEQUENCE</scope>
</reference>
<dbReference type="AlphaFoldDB" id="A0A8S1QX97"/>